<evidence type="ECO:0000259" key="1">
    <source>
        <dbReference type="SMART" id="SM00382"/>
    </source>
</evidence>
<dbReference type="EMBL" id="AOIN01000092">
    <property type="protein sequence ID" value="ELY94958.1"/>
    <property type="molecule type" value="Genomic_DNA"/>
</dbReference>
<reference evidence="2 3" key="1">
    <citation type="journal article" date="2014" name="PLoS Genet.">
        <title>Phylogenetically driven sequencing of extremely halophilic archaea reveals strategies for static and dynamic osmo-response.</title>
        <authorList>
            <person name="Becker E.A."/>
            <person name="Seitzer P.M."/>
            <person name="Tritt A."/>
            <person name="Larsen D."/>
            <person name="Krusor M."/>
            <person name="Yao A.I."/>
            <person name="Wu D."/>
            <person name="Madern D."/>
            <person name="Eisen J.A."/>
            <person name="Darling A.E."/>
            <person name="Facciotti M.T."/>
        </authorList>
    </citation>
    <scope>NUCLEOTIDE SEQUENCE [LARGE SCALE GENOMIC DNA]</scope>
    <source>
        <strain evidence="2 3">JCM 10990</strain>
    </source>
</reference>
<name>M0AC77_9EURY</name>
<dbReference type="InterPro" id="IPR003593">
    <property type="entry name" value="AAA+_ATPase"/>
</dbReference>
<proteinExistence type="predicted"/>
<dbReference type="RefSeq" id="WP_006169084.1">
    <property type="nucleotide sequence ID" value="NZ_AOIN01000092.1"/>
</dbReference>
<dbReference type="InterPro" id="IPR027417">
    <property type="entry name" value="P-loop_NTPase"/>
</dbReference>
<evidence type="ECO:0000313" key="2">
    <source>
        <dbReference type="EMBL" id="ELY94958.1"/>
    </source>
</evidence>
<feature type="domain" description="AAA+ ATPase" evidence="1">
    <location>
        <begin position="411"/>
        <end position="589"/>
    </location>
</feature>
<dbReference type="InterPro" id="IPR052934">
    <property type="entry name" value="Methyl-DNA_Rec/Restrict_Enz"/>
</dbReference>
<dbReference type="SMART" id="SM00382">
    <property type="entry name" value="AAA"/>
    <property type="match status" value="1"/>
</dbReference>
<dbReference type="Proteomes" id="UP000011693">
    <property type="component" value="Unassembled WGS sequence"/>
</dbReference>
<dbReference type="GO" id="GO:0005524">
    <property type="term" value="F:ATP binding"/>
    <property type="evidence" value="ECO:0007669"/>
    <property type="project" value="InterPro"/>
</dbReference>
<gene>
    <name evidence="2" type="ORF">C482_17833</name>
</gene>
<dbReference type="InterPro" id="IPR011704">
    <property type="entry name" value="ATPase_dyneun-rel_AAA"/>
</dbReference>
<keyword evidence="3" id="KW-1185">Reference proteome</keyword>
<protein>
    <submittedName>
        <fullName evidence="2">ATPase associated with various cellular activities AAA 5</fullName>
    </submittedName>
</protein>
<dbReference type="SUPFAM" id="SSF52540">
    <property type="entry name" value="P-loop containing nucleoside triphosphate hydrolases"/>
    <property type="match status" value="1"/>
</dbReference>
<comment type="caution">
    <text evidence="2">The sequence shown here is derived from an EMBL/GenBank/DDBJ whole genome shotgun (WGS) entry which is preliminary data.</text>
</comment>
<organism evidence="2 3">
    <name type="scientific">Natrialba chahannaoensis JCM 10990</name>
    <dbReference type="NCBI Taxonomy" id="1227492"/>
    <lineage>
        <taxon>Archaea</taxon>
        <taxon>Methanobacteriati</taxon>
        <taxon>Methanobacteriota</taxon>
        <taxon>Stenosarchaea group</taxon>
        <taxon>Halobacteria</taxon>
        <taxon>Halobacteriales</taxon>
        <taxon>Natrialbaceae</taxon>
        <taxon>Natrialba</taxon>
    </lineage>
</organism>
<accession>M0AC77</accession>
<dbReference type="GO" id="GO:0016887">
    <property type="term" value="F:ATP hydrolysis activity"/>
    <property type="evidence" value="ECO:0007669"/>
    <property type="project" value="InterPro"/>
</dbReference>
<dbReference type="PANTHER" id="PTHR37291">
    <property type="entry name" value="5-METHYLCYTOSINE-SPECIFIC RESTRICTION ENZYME B"/>
    <property type="match status" value="1"/>
</dbReference>
<dbReference type="AlphaFoldDB" id="M0AC77"/>
<dbReference type="CDD" id="cd00009">
    <property type="entry name" value="AAA"/>
    <property type="match status" value="1"/>
</dbReference>
<dbReference type="Gene3D" id="3.40.50.300">
    <property type="entry name" value="P-loop containing nucleotide triphosphate hydrolases"/>
    <property type="match status" value="1"/>
</dbReference>
<dbReference type="PANTHER" id="PTHR37291:SF1">
    <property type="entry name" value="TYPE IV METHYL-DIRECTED RESTRICTION ENZYME ECOKMCRB SUBUNIT"/>
    <property type="match status" value="1"/>
</dbReference>
<dbReference type="Pfam" id="PF07728">
    <property type="entry name" value="AAA_5"/>
    <property type="match status" value="1"/>
</dbReference>
<dbReference type="PATRIC" id="fig|1227492.4.peg.3553"/>
<evidence type="ECO:0000313" key="3">
    <source>
        <dbReference type="Proteomes" id="UP000011693"/>
    </source>
</evidence>
<dbReference type="OrthoDB" id="9837at2157"/>
<sequence length="722" mass="80886">MANYWLLRAGERGRLWAEWAERSPAVVTIGWDIGGPSEVDFSDKSAVKRRVSRAYESDEGATAGQLRYFVGGRTTHMSAGDFVVILGDASVEAIAQVGELEYNSSGLSSASSHTYQRPIEFVVKSASAGGVALRSLPKRFGRDADGHGEASLYDLTQTIQEYHVTRDEFTALLDCLSGRDDVIVARDPDELFGSSSEREFYVALSEPVNFLTAYRRNVWGVRNTDNLRGTWADLEEDDIIFFRSHGKGEEDKDWGLIGYGVVGDYKATKSEYWWRDEHSNEEVVYEHVFGFKETFCLGDQQVIQNRPEHRKSAEQLTIECEAILQNMLPVEAAADHLDWVSFNDINMWGPSQSNGQKLLEKLHAHDRERERTLVESSPTIDLSQEDVLADLHFPDELARSIVEDVTAALDAGKHVIFTGPPGTGKTEIAQNVGQALVDTHDEVTGSKISTATADWSTFDTVGGHMPSSTGSGELEFRPGLVLRRFKRNDEQRNEVLVIDEINRADIDKAFGQLFTVFSGQEVQLPFEQDDREVRVLPAEQYTGARELASNEYVMPRSWRLLATMNTYDKTSLYEMSYAFMRRFAFIRIPVPALPEGESGDAIDELERLMHAYVGTWGLEWDRREAMAVARVWRTTNTTIDDRSIGPAIVKDLYQHVSRHANGSLSTALTQAVISYVFPQLEGVPKREQIVRQLASVGEIDEDLLGTAARDMLQVTLTESEPV</sequence>
<dbReference type="Gene3D" id="3.10.590.10">
    <property type="entry name" value="ph1033 like domains"/>
    <property type="match status" value="1"/>
</dbReference>
<dbReference type="STRING" id="1227492.C482_17833"/>